<comment type="caution">
    <text evidence="6">The sequence shown here is derived from an EMBL/GenBank/DDBJ whole genome shotgun (WGS) entry which is preliminary data.</text>
</comment>
<keyword evidence="7" id="KW-1185">Reference proteome</keyword>
<organism evidence="6 7">
    <name type="scientific">Parnassius mnemosyne</name>
    <name type="common">clouded apollo</name>
    <dbReference type="NCBI Taxonomy" id="213953"/>
    <lineage>
        <taxon>Eukaryota</taxon>
        <taxon>Metazoa</taxon>
        <taxon>Ecdysozoa</taxon>
        <taxon>Arthropoda</taxon>
        <taxon>Hexapoda</taxon>
        <taxon>Insecta</taxon>
        <taxon>Pterygota</taxon>
        <taxon>Neoptera</taxon>
        <taxon>Endopterygota</taxon>
        <taxon>Lepidoptera</taxon>
        <taxon>Glossata</taxon>
        <taxon>Ditrysia</taxon>
        <taxon>Papilionoidea</taxon>
        <taxon>Papilionidae</taxon>
        <taxon>Parnassiinae</taxon>
        <taxon>Parnassini</taxon>
        <taxon>Parnassius</taxon>
        <taxon>Driopa</taxon>
    </lineage>
</organism>
<dbReference type="InterPro" id="IPR036236">
    <property type="entry name" value="Znf_C2H2_sf"/>
</dbReference>
<keyword evidence="2" id="KW-0863">Zinc-finger</keyword>
<feature type="region of interest" description="Disordered" evidence="4">
    <location>
        <begin position="82"/>
        <end position="135"/>
    </location>
</feature>
<evidence type="ECO:0000313" key="7">
    <source>
        <dbReference type="Proteomes" id="UP001314205"/>
    </source>
</evidence>
<evidence type="ECO:0000256" key="2">
    <source>
        <dbReference type="ARBA" id="ARBA00022771"/>
    </source>
</evidence>
<dbReference type="GO" id="GO:0008270">
    <property type="term" value="F:zinc ion binding"/>
    <property type="evidence" value="ECO:0007669"/>
    <property type="project" value="UniProtKB-KW"/>
</dbReference>
<dbReference type="EMBL" id="CAVLGL010000092">
    <property type="protein sequence ID" value="CAK1595516.1"/>
    <property type="molecule type" value="Genomic_DNA"/>
</dbReference>
<evidence type="ECO:0000259" key="5">
    <source>
        <dbReference type="Pfam" id="PF02892"/>
    </source>
</evidence>
<dbReference type="GO" id="GO:0003677">
    <property type="term" value="F:DNA binding"/>
    <property type="evidence" value="ECO:0007669"/>
    <property type="project" value="InterPro"/>
</dbReference>
<evidence type="ECO:0000313" key="6">
    <source>
        <dbReference type="EMBL" id="CAK1595516.1"/>
    </source>
</evidence>
<dbReference type="SUPFAM" id="SSF57667">
    <property type="entry name" value="beta-beta-alpha zinc fingers"/>
    <property type="match status" value="1"/>
</dbReference>
<dbReference type="Proteomes" id="UP001314205">
    <property type="component" value="Unassembled WGS sequence"/>
</dbReference>
<protein>
    <recommendedName>
        <fullName evidence="5">BED-type domain-containing protein</fullName>
    </recommendedName>
</protein>
<dbReference type="Pfam" id="PF02892">
    <property type="entry name" value="zf-BED"/>
    <property type="match status" value="1"/>
</dbReference>
<evidence type="ECO:0000256" key="3">
    <source>
        <dbReference type="ARBA" id="ARBA00022833"/>
    </source>
</evidence>
<feature type="compositionally biased region" description="Low complexity" evidence="4">
    <location>
        <begin position="82"/>
        <end position="111"/>
    </location>
</feature>
<proteinExistence type="predicted"/>
<reference evidence="6 7" key="1">
    <citation type="submission" date="2023-11" db="EMBL/GenBank/DDBJ databases">
        <authorList>
            <person name="Hedman E."/>
            <person name="Englund M."/>
            <person name="Stromberg M."/>
            <person name="Nyberg Akerstrom W."/>
            <person name="Nylinder S."/>
            <person name="Jareborg N."/>
            <person name="Kallberg Y."/>
            <person name="Kronander E."/>
        </authorList>
    </citation>
    <scope>NUCLEOTIDE SEQUENCE [LARGE SCALE GENOMIC DNA]</scope>
</reference>
<accession>A0AAV1LPH0</accession>
<keyword evidence="1" id="KW-0479">Metal-binding</keyword>
<evidence type="ECO:0000256" key="4">
    <source>
        <dbReference type="SAM" id="MobiDB-lite"/>
    </source>
</evidence>
<dbReference type="InterPro" id="IPR003656">
    <property type="entry name" value="Znf_BED"/>
</dbReference>
<feature type="domain" description="BED-type" evidence="5">
    <location>
        <begin position="17"/>
        <end position="59"/>
    </location>
</feature>
<evidence type="ECO:0000256" key="1">
    <source>
        <dbReference type="ARBA" id="ARBA00022723"/>
    </source>
</evidence>
<name>A0AAV1LPH0_9NEOP</name>
<sequence>MSTNSKTVYSEYGSSLEVWKYCFRANDGLSAKCKVCGKVLKAKDRSPKGLHTHLKSIHNIDSKKKVEDVQIVEIVETSMTTPVAGPVAPEPAASGPASSSDSTLQQSKSSTVPKKRKITDHFHKEDTSKEIMGHKLPSSPKLKVITYGKTLKIKLKQELSQLKEDNYRYRFTLTFDEWTSSRNKHYMNENVHTCKENEAIFWSLSLIRIYGSMPAETAVDLLKNRLSEFELSLDDDVVNITTDGAKVMIKLGR</sequence>
<dbReference type="AlphaFoldDB" id="A0AAV1LPH0"/>
<keyword evidence="3" id="KW-0862">Zinc</keyword>
<gene>
    <name evidence="6" type="ORF">PARMNEM_LOCUS14980</name>
</gene>
<feature type="compositionally biased region" description="Basic and acidic residues" evidence="4">
    <location>
        <begin position="119"/>
        <end position="133"/>
    </location>
</feature>